<dbReference type="InterPro" id="IPR050300">
    <property type="entry name" value="GDXG_lipolytic_enzyme"/>
</dbReference>
<protein>
    <submittedName>
        <fullName evidence="3">Alpha/beta hydrolase</fullName>
    </submittedName>
</protein>
<organism evidence="3 4">
    <name type="scientific">Aliiglaciecola litoralis</name>
    <dbReference type="NCBI Taxonomy" id="582857"/>
    <lineage>
        <taxon>Bacteria</taxon>
        <taxon>Pseudomonadati</taxon>
        <taxon>Pseudomonadota</taxon>
        <taxon>Gammaproteobacteria</taxon>
        <taxon>Alteromonadales</taxon>
        <taxon>Alteromonadaceae</taxon>
        <taxon>Aliiglaciecola</taxon>
    </lineage>
</organism>
<reference evidence="4" key="1">
    <citation type="journal article" date="2019" name="Int. J. Syst. Evol. Microbiol.">
        <title>The Global Catalogue of Microorganisms (GCM) 10K type strain sequencing project: providing services to taxonomists for standard genome sequencing and annotation.</title>
        <authorList>
            <consortium name="The Broad Institute Genomics Platform"/>
            <consortium name="The Broad Institute Genome Sequencing Center for Infectious Disease"/>
            <person name="Wu L."/>
            <person name="Ma J."/>
        </authorList>
    </citation>
    <scope>NUCLEOTIDE SEQUENCE [LARGE SCALE GENOMIC DNA]</scope>
    <source>
        <strain evidence="4">JCM 15896</strain>
    </source>
</reference>
<dbReference type="EMBL" id="BAAAFD010000005">
    <property type="protein sequence ID" value="GAA0857106.1"/>
    <property type="molecule type" value="Genomic_DNA"/>
</dbReference>
<evidence type="ECO:0000256" key="1">
    <source>
        <dbReference type="ARBA" id="ARBA00022801"/>
    </source>
</evidence>
<keyword evidence="1 3" id="KW-0378">Hydrolase</keyword>
<dbReference type="PANTHER" id="PTHR48081:SF33">
    <property type="entry name" value="KYNURENINE FORMAMIDASE"/>
    <property type="match status" value="1"/>
</dbReference>
<sequence>MKHLFVLVVCAYLTSCSGESTRDSPPSNAAPDALVTLHNDFYPAVNKPASFADITSLAYQPSTAQLLYGTSNLQSMQYWPPQNVLGREHLPALIFVHGGCWSNSFRVEQSYPIATALALNGFPVWSIEYRATGDQGGGWPGTFEDVNSAIQTIIDTSAEYYSSRKLVVLGHSAGGHLALLARSQQQDGYTVVGLAAITDIVSYANDNGSCNGLTRSFMGGTPSSVPERYESASPQLVNIGNAGFLFAGSKDAIVKLSQASGSGLPYAIEQSANHFDWIHPGRPAFAVLVNYLFEIDAQ</sequence>
<dbReference type="PANTHER" id="PTHR48081">
    <property type="entry name" value="AB HYDROLASE SUPERFAMILY PROTEIN C4A8.06C"/>
    <property type="match status" value="1"/>
</dbReference>
<keyword evidence="4" id="KW-1185">Reference proteome</keyword>
<dbReference type="GO" id="GO:0016787">
    <property type="term" value="F:hydrolase activity"/>
    <property type="evidence" value="ECO:0007669"/>
    <property type="project" value="UniProtKB-KW"/>
</dbReference>
<gene>
    <name evidence="3" type="ORF">GCM10009114_21570</name>
</gene>
<evidence type="ECO:0000313" key="3">
    <source>
        <dbReference type="EMBL" id="GAA0857106.1"/>
    </source>
</evidence>
<proteinExistence type="predicted"/>
<dbReference type="InterPro" id="IPR049492">
    <property type="entry name" value="BD-FAE-like_dom"/>
</dbReference>
<evidence type="ECO:0000259" key="2">
    <source>
        <dbReference type="Pfam" id="PF20434"/>
    </source>
</evidence>
<dbReference type="SUPFAM" id="SSF53474">
    <property type="entry name" value="alpha/beta-Hydrolases"/>
    <property type="match status" value="1"/>
</dbReference>
<dbReference type="RefSeq" id="WP_343859784.1">
    <property type="nucleotide sequence ID" value="NZ_BAAAFD010000005.1"/>
</dbReference>
<comment type="caution">
    <text evidence="3">The sequence shown here is derived from an EMBL/GenBank/DDBJ whole genome shotgun (WGS) entry which is preliminary data.</text>
</comment>
<accession>A0ABN1LK59</accession>
<feature type="domain" description="BD-FAE-like" evidence="2">
    <location>
        <begin position="87"/>
        <end position="259"/>
    </location>
</feature>
<name>A0ABN1LK59_9ALTE</name>
<dbReference type="Gene3D" id="3.40.50.1820">
    <property type="entry name" value="alpha/beta hydrolase"/>
    <property type="match status" value="1"/>
</dbReference>
<dbReference type="Proteomes" id="UP001500359">
    <property type="component" value="Unassembled WGS sequence"/>
</dbReference>
<dbReference type="Pfam" id="PF20434">
    <property type="entry name" value="BD-FAE"/>
    <property type="match status" value="1"/>
</dbReference>
<evidence type="ECO:0000313" key="4">
    <source>
        <dbReference type="Proteomes" id="UP001500359"/>
    </source>
</evidence>
<dbReference type="InterPro" id="IPR029058">
    <property type="entry name" value="AB_hydrolase_fold"/>
</dbReference>